<proteinExistence type="predicted"/>
<name>A0ABW1IGZ6_9BACL</name>
<dbReference type="PROSITE" id="PS50975">
    <property type="entry name" value="ATP_GRASP"/>
    <property type="match status" value="1"/>
</dbReference>
<comment type="caution">
    <text evidence="3">The sequence shown here is derived from an EMBL/GenBank/DDBJ whole genome shotgun (WGS) entry which is preliminary data.</text>
</comment>
<dbReference type="EMBL" id="JBHSQV010000002">
    <property type="protein sequence ID" value="MFC5984965.1"/>
    <property type="molecule type" value="Genomic_DNA"/>
</dbReference>
<dbReference type="Proteomes" id="UP001596250">
    <property type="component" value="Unassembled WGS sequence"/>
</dbReference>
<keyword evidence="4" id="KW-1185">Reference proteome</keyword>
<keyword evidence="1" id="KW-0067">ATP-binding</keyword>
<dbReference type="InterPro" id="IPR011761">
    <property type="entry name" value="ATP-grasp"/>
</dbReference>
<evidence type="ECO:0000313" key="3">
    <source>
        <dbReference type="EMBL" id="MFC5984965.1"/>
    </source>
</evidence>
<reference evidence="4" key="1">
    <citation type="journal article" date="2019" name="Int. J. Syst. Evol. Microbiol.">
        <title>The Global Catalogue of Microorganisms (GCM) 10K type strain sequencing project: providing services to taxonomists for standard genome sequencing and annotation.</title>
        <authorList>
            <consortium name="The Broad Institute Genomics Platform"/>
            <consortium name="The Broad Institute Genome Sequencing Center for Infectious Disease"/>
            <person name="Wu L."/>
            <person name="Ma J."/>
        </authorList>
    </citation>
    <scope>NUCLEOTIDE SEQUENCE [LARGE SCALE GENOMIC DNA]</scope>
    <source>
        <strain evidence="4">CCM 8749</strain>
    </source>
</reference>
<feature type="domain" description="ATP-grasp" evidence="2">
    <location>
        <begin position="212"/>
        <end position="446"/>
    </location>
</feature>
<accession>A0ABW1IGZ6</accession>
<dbReference type="RefSeq" id="WP_379891356.1">
    <property type="nucleotide sequence ID" value="NZ_CBCSCT010000008.1"/>
</dbReference>
<gene>
    <name evidence="3" type="ORF">ACFPXP_00390</name>
</gene>
<keyword evidence="1" id="KW-0547">Nucleotide-binding</keyword>
<organism evidence="3 4">
    <name type="scientific">Marinicrinis lubricantis</name>
    <dbReference type="NCBI Taxonomy" id="2086470"/>
    <lineage>
        <taxon>Bacteria</taxon>
        <taxon>Bacillati</taxon>
        <taxon>Bacillota</taxon>
        <taxon>Bacilli</taxon>
        <taxon>Bacillales</taxon>
        <taxon>Paenibacillaceae</taxon>
    </lineage>
</organism>
<protein>
    <submittedName>
        <fullName evidence="3">YheC/YheD family protein</fullName>
    </submittedName>
</protein>
<sequence>MSKKWTVHILNAGQLYGQQMIRLNPATVKALKLPDTLSLHFGSQKHTVQIHSTPKQTGIGIPASLASQLGLKQGMTVCGKYKARTNSLHIGPLIAVMMSRTYAAEGQPFASNTAFCEELSEAIRMRGGVVYFITPSNIEKRSHSIQAKFYQNGWKSGTFPLPDAVYNRLTSRRYEGMRAVKQFIHETKQRGFHVFNEKYLDKTEVFSTLYKDALVHKYMPESHLFKNFTMLKHMLSRHRTVYLKPISGSLGKGIIRITKASANKYVCHTSSVNRASRTEYVRLTKCFAAIAGKLKSRKYQIQQGISLITVGGRPVDFRALVQKNNTGKWRVISIVARIAGSDHVVSNLARGGTLSKVTYALSHSNLPSSLIARVSSGLKQAAVDISASLEKHLEEHFAEFGVDLGVDTSGKVWLIEVNSKPSKNEGTQLSENRIRPSVRKMVQYIHFISGY</sequence>
<evidence type="ECO:0000313" key="4">
    <source>
        <dbReference type="Proteomes" id="UP001596250"/>
    </source>
</evidence>
<dbReference type="Pfam" id="PF14398">
    <property type="entry name" value="ATPgrasp_YheCD"/>
    <property type="match status" value="1"/>
</dbReference>
<dbReference type="Gene3D" id="3.30.470.20">
    <property type="entry name" value="ATP-grasp fold, B domain"/>
    <property type="match status" value="1"/>
</dbReference>
<evidence type="ECO:0000256" key="1">
    <source>
        <dbReference type="PROSITE-ProRule" id="PRU00409"/>
    </source>
</evidence>
<dbReference type="InterPro" id="IPR026838">
    <property type="entry name" value="YheC/D"/>
</dbReference>
<dbReference type="SUPFAM" id="SSF56059">
    <property type="entry name" value="Glutathione synthetase ATP-binding domain-like"/>
    <property type="match status" value="1"/>
</dbReference>
<evidence type="ECO:0000259" key="2">
    <source>
        <dbReference type="PROSITE" id="PS50975"/>
    </source>
</evidence>